<dbReference type="GO" id="GO:0043565">
    <property type="term" value="F:sequence-specific DNA binding"/>
    <property type="evidence" value="ECO:0007669"/>
    <property type="project" value="InterPro"/>
</dbReference>
<evidence type="ECO:0000256" key="1">
    <source>
        <dbReference type="ARBA" id="ARBA00023015"/>
    </source>
</evidence>
<dbReference type="Pfam" id="PF12833">
    <property type="entry name" value="HTH_18"/>
    <property type="match status" value="1"/>
</dbReference>
<proteinExistence type="predicted"/>
<dbReference type="SUPFAM" id="SSF46689">
    <property type="entry name" value="Homeodomain-like"/>
    <property type="match status" value="1"/>
</dbReference>
<dbReference type="InterPro" id="IPR050204">
    <property type="entry name" value="AraC_XylS_family_regulators"/>
</dbReference>
<dbReference type="InterPro" id="IPR018060">
    <property type="entry name" value="HTH_AraC"/>
</dbReference>
<evidence type="ECO:0000259" key="4">
    <source>
        <dbReference type="PROSITE" id="PS01124"/>
    </source>
</evidence>
<feature type="domain" description="HTH araC/xylS-type" evidence="4">
    <location>
        <begin position="255"/>
        <end position="339"/>
    </location>
</feature>
<dbReference type="Gene3D" id="1.10.10.60">
    <property type="entry name" value="Homeodomain-like"/>
    <property type="match status" value="1"/>
</dbReference>
<evidence type="ECO:0000313" key="6">
    <source>
        <dbReference type="Proteomes" id="UP000199317"/>
    </source>
</evidence>
<keyword evidence="3" id="KW-0804">Transcription</keyword>
<dbReference type="OrthoDB" id="185346at2"/>
<dbReference type="InterPro" id="IPR009057">
    <property type="entry name" value="Homeodomain-like_sf"/>
</dbReference>
<dbReference type="RefSeq" id="WP_092835114.1">
    <property type="nucleotide sequence ID" value="NZ_CP028290.1"/>
</dbReference>
<organism evidence="5 6">
    <name type="scientific">Paracidovorax cattleyae</name>
    <dbReference type="NCBI Taxonomy" id="80868"/>
    <lineage>
        <taxon>Bacteria</taxon>
        <taxon>Pseudomonadati</taxon>
        <taxon>Pseudomonadota</taxon>
        <taxon>Betaproteobacteria</taxon>
        <taxon>Burkholderiales</taxon>
        <taxon>Comamonadaceae</taxon>
        <taxon>Paracidovorax</taxon>
    </lineage>
</organism>
<dbReference type="PANTHER" id="PTHR46796:SF12">
    <property type="entry name" value="HTH-TYPE DNA-BINDING TRANSCRIPTIONAL ACTIVATOR EUTR"/>
    <property type="match status" value="1"/>
</dbReference>
<name>A0A1H0TGG4_9BURK</name>
<dbReference type="AlphaFoldDB" id="A0A1H0TGG4"/>
<evidence type="ECO:0000256" key="3">
    <source>
        <dbReference type="ARBA" id="ARBA00023163"/>
    </source>
</evidence>
<evidence type="ECO:0000256" key="2">
    <source>
        <dbReference type="ARBA" id="ARBA00023125"/>
    </source>
</evidence>
<dbReference type="SMART" id="SM00342">
    <property type="entry name" value="HTH_ARAC"/>
    <property type="match status" value="1"/>
</dbReference>
<protein>
    <submittedName>
        <fullName evidence="5">Transcriptional regulator, AraC family</fullName>
    </submittedName>
</protein>
<dbReference type="PANTHER" id="PTHR46796">
    <property type="entry name" value="HTH-TYPE TRANSCRIPTIONAL ACTIVATOR RHAS-RELATED"/>
    <property type="match status" value="1"/>
</dbReference>
<dbReference type="PROSITE" id="PS01124">
    <property type="entry name" value="HTH_ARAC_FAMILY_2"/>
    <property type="match status" value="1"/>
</dbReference>
<keyword evidence="1" id="KW-0805">Transcription regulation</keyword>
<keyword evidence="2" id="KW-0238">DNA-binding</keyword>
<dbReference type="GO" id="GO:0003700">
    <property type="term" value="F:DNA-binding transcription factor activity"/>
    <property type="evidence" value="ECO:0007669"/>
    <property type="project" value="InterPro"/>
</dbReference>
<evidence type="ECO:0000313" key="5">
    <source>
        <dbReference type="EMBL" id="SDP52911.1"/>
    </source>
</evidence>
<keyword evidence="6" id="KW-1185">Reference proteome</keyword>
<reference evidence="6" key="1">
    <citation type="submission" date="2016-10" db="EMBL/GenBank/DDBJ databases">
        <authorList>
            <person name="Varghese N."/>
            <person name="Submissions S."/>
        </authorList>
    </citation>
    <scope>NUCLEOTIDE SEQUENCE [LARGE SCALE GENOMIC DNA]</scope>
    <source>
        <strain evidence="6">DSM 17101</strain>
    </source>
</reference>
<dbReference type="EMBL" id="FNJL01000015">
    <property type="protein sequence ID" value="SDP52911.1"/>
    <property type="molecule type" value="Genomic_DNA"/>
</dbReference>
<dbReference type="Proteomes" id="UP000199317">
    <property type="component" value="Unassembled WGS sequence"/>
</dbReference>
<sequence>MAAALPSRTALVPSAGAGALRWRVRASEDVDEHADQLSDWSQQYDQLRGGRFAGRVRELWMRGPRLQVFHEYTSLPTSQQCAPWRGSVWFGVPDARCARPLHFCGGERRTDAQRFVLRARASDGFTLRTPEDFGIYGVVMDQEWLRAEADAMGLRGASLLLSGPAHAVPVNAAAHAALCATFESLLRIAEAAPQPADTARHQALARRLLRQLCSDPAAETPVAAPSQGAAQRRFALVMAARAWAGQPCCGDARDVDALCRHLHVTRRTLQNHFHAVLGQSPAEFLKAVRLNACRRTLRSAAPGETVQELAERWGFFHMGHFSQDYKTLFGEAPSQTLRRRSLQAL</sequence>
<gene>
    <name evidence="5" type="ORF">SAMN04489708_11537</name>
</gene>
<accession>A0A1H0TGG4</accession>